<accession>A0A9N9HFP1</accession>
<dbReference type="EMBL" id="CAJVPY010007790">
    <property type="protein sequence ID" value="CAG8685838.1"/>
    <property type="molecule type" value="Genomic_DNA"/>
</dbReference>
<organism evidence="1 2">
    <name type="scientific">Dentiscutata erythropus</name>
    <dbReference type="NCBI Taxonomy" id="1348616"/>
    <lineage>
        <taxon>Eukaryota</taxon>
        <taxon>Fungi</taxon>
        <taxon>Fungi incertae sedis</taxon>
        <taxon>Mucoromycota</taxon>
        <taxon>Glomeromycotina</taxon>
        <taxon>Glomeromycetes</taxon>
        <taxon>Diversisporales</taxon>
        <taxon>Gigasporaceae</taxon>
        <taxon>Dentiscutata</taxon>
    </lineage>
</organism>
<evidence type="ECO:0000313" key="2">
    <source>
        <dbReference type="Proteomes" id="UP000789405"/>
    </source>
</evidence>
<dbReference type="AlphaFoldDB" id="A0A9N9HFP1"/>
<gene>
    <name evidence="1" type="ORF">DERYTH_LOCUS12102</name>
</gene>
<dbReference type="SUPFAM" id="SSF50370">
    <property type="entry name" value="Ricin B-like lectins"/>
    <property type="match status" value="1"/>
</dbReference>
<reference evidence="1" key="1">
    <citation type="submission" date="2021-06" db="EMBL/GenBank/DDBJ databases">
        <authorList>
            <person name="Kallberg Y."/>
            <person name="Tangrot J."/>
            <person name="Rosling A."/>
        </authorList>
    </citation>
    <scope>NUCLEOTIDE SEQUENCE</scope>
    <source>
        <strain evidence="1">MA453B</strain>
    </source>
</reference>
<name>A0A9N9HFP1_9GLOM</name>
<proteinExistence type="predicted"/>
<evidence type="ECO:0000313" key="1">
    <source>
        <dbReference type="EMBL" id="CAG8685838.1"/>
    </source>
</evidence>
<dbReference type="Gene3D" id="2.80.10.50">
    <property type="match status" value="1"/>
</dbReference>
<dbReference type="InterPro" id="IPR035992">
    <property type="entry name" value="Ricin_B-like_lectins"/>
</dbReference>
<comment type="caution">
    <text evidence="1">The sequence shown here is derived from an EMBL/GenBank/DDBJ whole genome shotgun (WGS) entry which is preliminary data.</text>
</comment>
<protein>
    <submittedName>
        <fullName evidence="1">24472_t:CDS:1</fullName>
    </submittedName>
</protein>
<dbReference type="Proteomes" id="UP000789405">
    <property type="component" value="Unassembled WGS sequence"/>
</dbReference>
<keyword evidence="2" id="KW-1185">Reference proteome</keyword>
<feature type="non-terminal residue" evidence="1">
    <location>
        <position position="117"/>
    </location>
</feature>
<dbReference type="OrthoDB" id="9895617at2759"/>
<sequence>MSDKGGAQPEFPKGDDFYIKTAASVSGSSSSSSGNTVVDVERGFFVAWGSVKDGTKVIVAPQKSTTEHDGYQLWHYEDGFLINKQTTLCLEPESVKAGSRLVLHHRRSGSQTAQQKW</sequence>